<dbReference type="STRING" id="1352936.M878_44250"/>
<accession>V6JIF5</accession>
<dbReference type="EMBL" id="AWQX01000386">
    <property type="protein sequence ID" value="EST18931.1"/>
    <property type="molecule type" value="Genomic_DNA"/>
</dbReference>
<dbReference type="PANTHER" id="PTHR43355">
    <property type="entry name" value="FLAVIN REDUCTASE (NADPH)"/>
    <property type="match status" value="1"/>
</dbReference>
<feature type="domain" description="NAD(P)-binding" evidence="1">
    <location>
        <begin position="9"/>
        <end position="126"/>
    </location>
</feature>
<dbReference type="Gene3D" id="3.40.50.720">
    <property type="entry name" value="NAD(P)-binding Rossmann-like Domain"/>
    <property type="match status" value="1"/>
</dbReference>
<comment type="caution">
    <text evidence="2">The sequence shown here is derived from an EMBL/GenBank/DDBJ whole genome shotgun (WGS) entry which is preliminary data.</text>
</comment>
<keyword evidence="3" id="KW-1185">Reference proteome</keyword>
<reference evidence="2 3" key="1">
    <citation type="journal article" date="2014" name="Genome Announc.">
        <title>Draft Genome Sequence of Streptomyces roseochromogenes subsp. oscitans DS 12.976, Producer of the Aminocoumarin Antibiotic Clorobiocin.</title>
        <authorList>
            <person name="Ruckert C."/>
            <person name="Kalinowski J."/>
            <person name="Heide L."/>
            <person name="Apel A.K."/>
        </authorList>
    </citation>
    <scope>NUCLEOTIDE SEQUENCE [LARGE SCALE GENOMIC DNA]</scope>
    <source>
        <strain evidence="2 3">DS 12.976</strain>
    </source>
</reference>
<dbReference type="InterPro" id="IPR036291">
    <property type="entry name" value="NAD(P)-bd_dom_sf"/>
</dbReference>
<dbReference type="RefSeq" id="WP_023553660.1">
    <property type="nucleotide sequence ID" value="NZ_CM002285.1"/>
</dbReference>
<gene>
    <name evidence="2" type="ORF">M878_44250</name>
</gene>
<proteinExistence type="predicted"/>
<dbReference type="GO" id="GO:0016646">
    <property type="term" value="F:oxidoreductase activity, acting on the CH-NH group of donors, NAD or NADP as acceptor"/>
    <property type="evidence" value="ECO:0007669"/>
    <property type="project" value="TreeGrafter"/>
</dbReference>
<evidence type="ECO:0000313" key="3">
    <source>
        <dbReference type="Proteomes" id="UP000017984"/>
    </source>
</evidence>
<protein>
    <recommendedName>
        <fullName evidence="1">NAD(P)-binding domain-containing protein</fullName>
    </recommendedName>
</protein>
<dbReference type="PANTHER" id="PTHR43355:SF2">
    <property type="entry name" value="FLAVIN REDUCTASE (NADPH)"/>
    <property type="match status" value="1"/>
</dbReference>
<dbReference type="Pfam" id="PF13460">
    <property type="entry name" value="NAD_binding_10"/>
    <property type="match status" value="1"/>
</dbReference>
<organism evidence="2 3">
    <name type="scientific">Streptomyces roseochromogenus subsp. oscitans DS 12.976</name>
    <dbReference type="NCBI Taxonomy" id="1352936"/>
    <lineage>
        <taxon>Bacteria</taxon>
        <taxon>Bacillati</taxon>
        <taxon>Actinomycetota</taxon>
        <taxon>Actinomycetes</taxon>
        <taxon>Kitasatosporales</taxon>
        <taxon>Streptomycetaceae</taxon>
        <taxon>Streptomyces</taxon>
    </lineage>
</organism>
<dbReference type="PATRIC" id="fig|1352936.5.peg.9185"/>
<sequence length="271" mass="30032">MQIAVIGHTGMGGKALTDLFITRGHQVTGISRSAKPDADRKGLTNVAADVFDTDRMTEVLGGHDAVVSMYSGGHEVDLEVYYRQAEGTRRLIKAFRQAQGRYLLYVGGAASLYVKPDVQMFDDERFPSWYFGIMPAEHLHWLAEITGIGFFHDAAKRKENGTIAPGHTDLELEEFVSGWGRVPLLEGCRMALDLFEGRTDFAWSFLSPPWLYRPGPGTGHYRTGVDYMIFDEGIPSGIALPDLALAVADEVERQEFSHRHWTVAGPLDAKG</sequence>
<evidence type="ECO:0000259" key="1">
    <source>
        <dbReference type="Pfam" id="PF13460"/>
    </source>
</evidence>
<dbReference type="Proteomes" id="UP000017984">
    <property type="component" value="Chromosome"/>
</dbReference>
<dbReference type="SUPFAM" id="SSF51735">
    <property type="entry name" value="NAD(P)-binding Rossmann-fold domains"/>
    <property type="match status" value="1"/>
</dbReference>
<evidence type="ECO:0000313" key="2">
    <source>
        <dbReference type="EMBL" id="EST18931.1"/>
    </source>
</evidence>
<dbReference type="HOGENOM" id="CLU_076412_0_0_11"/>
<dbReference type="InterPro" id="IPR016040">
    <property type="entry name" value="NAD(P)-bd_dom"/>
</dbReference>
<name>V6JIF5_STRRC</name>
<dbReference type="OrthoDB" id="3191258at2"/>
<dbReference type="AlphaFoldDB" id="V6JIF5"/>
<dbReference type="InterPro" id="IPR051606">
    <property type="entry name" value="Polyketide_Oxido-like"/>
</dbReference>